<dbReference type="SUPFAM" id="SSF54373">
    <property type="entry name" value="FAD-linked reductases, C-terminal domain"/>
    <property type="match status" value="1"/>
</dbReference>
<dbReference type="RefSeq" id="WP_120758092.1">
    <property type="nucleotide sequence ID" value="NZ_RBAM01000012.1"/>
</dbReference>
<dbReference type="PANTHER" id="PTHR13789">
    <property type="entry name" value="MONOOXYGENASE"/>
    <property type="match status" value="1"/>
</dbReference>
<gene>
    <name evidence="6" type="ORF">D7231_26670</name>
</gene>
<keyword evidence="3" id="KW-0732">Signal</keyword>
<evidence type="ECO:0000313" key="7">
    <source>
        <dbReference type="Proteomes" id="UP000270343"/>
    </source>
</evidence>
<evidence type="ECO:0000259" key="4">
    <source>
        <dbReference type="Pfam" id="PF01494"/>
    </source>
</evidence>
<comment type="caution">
    <text evidence="6">The sequence shown here is derived from an EMBL/GenBank/DDBJ whole genome shotgun (WGS) entry which is preliminary data.</text>
</comment>
<evidence type="ECO:0000313" key="6">
    <source>
        <dbReference type="EMBL" id="RKN65381.1"/>
    </source>
</evidence>
<dbReference type="InterPro" id="IPR036188">
    <property type="entry name" value="FAD/NAD-bd_sf"/>
</dbReference>
<dbReference type="InterPro" id="IPR054707">
    <property type="entry name" value="DhpH_subs-bd"/>
</dbReference>
<evidence type="ECO:0000256" key="3">
    <source>
        <dbReference type="SAM" id="SignalP"/>
    </source>
</evidence>
<dbReference type="SUPFAM" id="SSF51905">
    <property type="entry name" value="FAD/NAD(P)-binding domain"/>
    <property type="match status" value="1"/>
</dbReference>
<dbReference type="OrthoDB" id="9782160at2"/>
<dbReference type="GO" id="GO:0004497">
    <property type="term" value="F:monooxygenase activity"/>
    <property type="evidence" value="ECO:0007669"/>
    <property type="project" value="UniProtKB-KW"/>
</dbReference>
<evidence type="ECO:0000259" key="5">
    <source>
        <dbReference type="Pfam" id="PF22607"/>
    </source>
</evidence>
<evidence type="ECO:0000256" key="1">
    <source>
        <dbReference type="ARBA" id="ARBA00023002"/>
    </source>
</evidence>
<dbReference type="Pfam" id="PF01494">
    <property type="entry name" value="FAD_binding_3"/>
    <property type="match status" value="1"/>
</dbReference>
<sequence>MLTGRVAVVGGSIAGCAAALAAARAGAGEVVVFERAAGGLADRGIGLAVHEQRYAELEAAGHLGPAVPWVRLTSRSWIVRAAGSRAGRRVGALPFGFRSYNWGSLWSALRARIPSSVGYERGTAVERVLPGPDGAVLRLAGGREERFDLVIGADGYRSAVRAATRDAAVPGYAGYLAWRGALPEEELPGPAGAWAREEAATVAFPGGHMIVYRIPGPGGTGTSANWVFYTAPADPAHALSVDDAAGLPPSRVPETLTAHHRTVVDAHFPPYWQEVVRRTPKDATYVQPVYDLCVPRYGEGRLVLVGDAAAVARPHCGSGAVKALQDATVLERCLAGAGSWAEAVAAYDAARTPAGRAVVGLGRRLGRAQVQAAPAWAAMDQPALEAWWRRASEGGGTFGGQALDGGRRD</sequence>
<dbReference type="Gene3D" id="3.50.50.60">
    <property type="entry name" value="FAD/NAD(P)-binding domain"/>
    <property type="match status" value="1"/>
</dbReference>
<reference evidence="6 7" key="1">
    <citation type="journal article" date="2015" name="Antonie Van Leeuwenhoek">
        <title>Streptomyces klenkii sp. nov., isolated from deep marine sediment.</title>
        <authorList>
            <person name="Veyisoglu A."/>
            <person name="Sahin N."/>
        </authorList>
    </citation>
    <scope>NUCLEOTIDE SEQUENCE [LARGE SCALE GENOMIC DNA]</scope>
    <source>
        <strain evidence="6 7">KCTC 29202</strain>
    </source>
</reference>
<feature type="signal peptide" evidence="3">
    <location>
        <begin position="1"/>
        <end position="21"/>
    </location>
</feature>
<proteinExistence type="predicted"/>
<protein>
    <submittedName>
        <fullName evidence="6">Monooxygenase</fullName>
    </submittedName>
</protein>
<dbReference type="EMBL" id="RBAM01000012">
    <property type="protein sequence ID" value="RKN65381.1"/>
    <property type="molecule type" value="Genomic_DNA"/>
</dbReference>
<name>A0A3B0AYR3_9ACTN</name>
<dbReference type="PANTHER" id="PTHR13789:SF309">
    <property type="entry name" value="PUTATIVE (AFU_ORTHOLOGUE AFUA_6G14510)-RELATED"/>
    <property type="match status" value="1"/>
</dbReference>
<accession>A0A3B0AYR3</accession>
<dbReference type="AlphaFoldDB" id="A0A3B0AYR3"/>
<feature type="chain" id="PRO_5039672103" evidence="3">
    <location>
        <begin position="22"/>
        <end position="409"/>
    </location>
</feature>
<dbReference type="Pfam" id="PF22607">
    <property type="entry name" value="FAD_binding-like"/>
    <property type="match status" value="1"/>
</dbReference>
<keyword evidence="2 6" id="KW-0503">Monooxygenase</keyword>
<feature type="domain" description="FAD-binding" evidence="4">
    <location>
        <begin position="292"/>
        <end position="359"/>
    </location>
</feature>
<keyword evidence="1" id="KW-0560">Oxidoreductase</keyword>
<dbReference type="GO" id="GO:0071949">
    <property type="term" value="F:FAD binding"/>
    <property type="evidence" value="ECO:0007669"/>
    <property type="project" value="InterPro"/>
</dbReference>
<dbReference type="PROSITE" id="PS51257">
    <property type="entry name" value="PROKAR_LIPOPROTEIN"/>
    <property type="match status" value="1"/>
</dbReference>
<keyword evidence="7" id="KW-1185">Reference proteome</keyword>
<evidence type="ECO:0000256" key="2">
    <source>
        <dbReference type="ARBA" id="ARBA00023033"/>
    </source>
</evidence>
<dbReference type="PRINTS" id="PR00420">
    <property type="entry name" value="RNGMNOXGNASE"/>
</dbReference>
<dbReference type="InterPro" id="IPR050493">
    <property type="entry name" value="FAD-dep_Monooxygenase_BioMet"/>
</dbReference>
<feature type="domain" description="2,6-dihydroxypyridine 3-monooxygenase substrate binding" evidence="5">
    <location>
        <begin position="172"/>
        <end position="281"/>
    </location>
</feature>
<dbReference type="Proteomes" id="UP000270343">
    <property type="component" value="Unassembled WGS sequence"/>
</dbReference>
<organism evidence="6 7">
    <name type="scientific">Streptomyces klenkii</name>
    <dbReference type="NCBI Taxonomy" id="1420899"/>
    <lineage>
        <taxon>Bacteria</taxon>
        <taxon>Bacillati</taxon>
        <taxon>Actinomycetota</taxon>
        <taxon>Actinomycetes</taxon>
        <taxon>Kitasatosporales</taxon>
        <taxon>Streptomycetaceae</taxon>
        <taxon>Streptomyces</taxon>
    </lineage>
</organism>
<dbReference type="InterPro" id="IPR002938">
    <property type="entry name" value="FAD-bd"/>
</dbReference>